<comment type="caution">
    <text evidence="11">The sequence shown here is derived from an EMBL/GenBank/DDBJ whole genome shotgun (WGS) entry which is preliminary data.</text>
</comment>
<keyword evidence="2" id="KW-1003">Cell membrane</keyword>
<keyword evidence="3" id="KW-0808">Transferase</keyword>
<dbReference type="GO" id="GO:0005886">
    <property type="term" value="C:plasma membrane"/>
    <property type="evidence" value="ECO:0007669"/>
    <property type="project" value="UniProtKB-SubCell"/>
</dbReference>
<dbReference type="CDD" id="cd16917">
    <property type="entry name" value="HATPase_UhpB-NarQ-NarX-like"/>
    <property type="match status" value="1"/>
</dbReference>
<name>A0A1T3NN39_9ACTN</name>
<dbReference type="InterPro" id="IPR011712">
    <property type="entry name" value="Sig_transdc_His_kin_sub3_dim/P"/>
</dbReference>
<dbReference type="EMBL" id="MWQN01000003">
    <property type="protein sequence ID" value="OPC78333.1"/>
    <property type="molecule type" value="Genomic_DNA"/>
</dbReference>
<feature type="transmembrane region" description="Helical" evidence="9">
    <location>
        <begin position="79"/>
        <end position="99"/>
    </location>
</feature>
<sequence length="696" mass="74835">MPITALEQRAGPARIYGAGAVSLLSCLVALVLLITHLDDPRLAPNPGLTGVFVLLGCGFALSGLFVLARRSAPGLGRLLLYTGVAVTVGYAVLLGAVFADAGPGWSAFAIVLWLIADTVYLFTMYALPLWLPDGRLPRSRVVRIWAALVAVWSAVHAYRDYAGFDWYGLPGFLDQGVWADAEQWLNEWITPRQEVIPPLVIATSLLVMAVRWVRSPGPHAVRFLPLLPYVFWLAVEFLGYHLELSDSIYNFLIYGGIVVWQLSFAYAFARDRRRHLDRSVSRVLAAFALAAVLMGGYLAIAVQLSDYLPGARSSGAIAVAGGALVIGALLRPTVGWAARVVDRFYYGERAKPYQVVRDLAEQLSRAVAPGAAPELLCGTVVRTLGLPGASVVVETRRGERELARLGDLPDDCAVFPLGYEGAVIGRLSVPPRPGQTTLDRQDVDLLRFLADQVAPAIASLRLYEELQESRERIVLAREEARRRLRHDLHDGLGPALSGTRLQVDTARACVPPDTPAAGTLVIASQGIGEAITELRRITDGLAPAALLRLGLAGALREAAHRLDTGRDGHPRIEIVFDPDPPPELAPAVEVAVYRICGEALNNVVRHARARRAALAVRISETRVTVEITDDGVGLAPDPAGPDAAGGGVGLRSMADRAEELGGTFTATRNEYGTTVRAVIPRPGPHTRDVPRTGPGP</sequence>
<feature type="transmembrane region" description="Helical" evidence="9">
    <location>
        <begin position="195"/>
        <end position="213"/>
    </location>
</feature>
<gene>
    <name evidence="11" type="ORF">B4N89_39915</name>
</gene>
<keyword evidence="7" id="KW-0902">Two-component regulatory system</keyword>
<evidence type="ECO:0000256" key="1">
    <source>
        <dbReference type="ARBA" id="ARBA00004651"/>
    </source>
</evidence>
<keyword evidence="5" id="KW-0418">Kinase</keyword>
<evidence type="ECO:0000256" key="9">
    <source>
        <dbReference type="SAM" id="Phobius"/>
    </source>
</evidence>
<dbReference type="SMART" id="SM00387">
    <property type="entry name" value="HATPase_c"/>
    <property type="match status" value="1"/>
</dbReference>
<protein>
    <recommendedName>
        <fullName evidence="10">Histidine kinase domain-containing protein</fullName>
    </recommendedName>
</protein>
<dbReference type="AlphaFoldDB" id="A0A1T3NN39"/>
<dbReference type="STRING" id="159449.B4N89_39915"/>
<evidence type="ECO:0000313" key="12">
    <source>
        <dbReference type="Proteomes" id="UP000190037"/>
    </source>
</evidence>
<dbReference type="GO" id="GO:0046983">
    <property type="term" value="F:protein dimerization activity"/>
    <property type="evidence" value="ECO:0007669"/>
    <property type="project" value="InterPro"/>
</dbReference>
<evidence type="ECO:0000256" key="7">
    <source>
        <dbReference type="ARBA" id="ARBA00023012"/>
    </source>
</evidence>
<evidence type="ECO:0000256" key="6">
    <source>
        <dbReference type="ARBA" id="ARBA00022989"/>
    </source>
</evidence>
<reference evidence="11 12" key="1">
    <citation type="submission" date="2017-03" db="EMBL/GenBank/DDBJ databases">
        <title>Draft genome sequence of Streptomyces scabrisporus NF3, endophyte isolated from Amphipterygium adstringens.</title>
        <authorList>
            <person name="Vazquez M."/>
            <person name="Ceapa C.D."/>
            <person name="Rodriguez Luna D."/>
            <person name="Sanchez Esquivel S."/>
        </authorList>
    </citation>
    <scope>NUCLEOTIDE SEQUENCE [LARGE SCALE GENOMIC DNA]</scope>
    <source>
        <strain evidence="11 12">NF3</strain>
    </source>
</reference>
<dbReference type="InterPro" id="IPR029016">
    <property type="entry name" value="GAF-like_dom_sf"/>
</dbReference>
<evidence type="ECO:0000313" key="11">
    <source>
        <dbReference type="EMBL" id="OPC78333.1"/>
    </source>
</evidence>
<dbReference type="SUPFAM" id="SSF55781">
    <property type="entry name" value="GAF domain-like"/>
    <property type="match status" value="1"/>
</dbReference>
<feature type="transmembrane region" description="Helical" evidence="9">
    <location>
        <begin position="105"/>
        <end position="129"/>
    </location>
</feature>
<proteinExistence type="predicted"/>
<dbReference type="InterPro" id="IPR036890">
    <property type="entry name" value="HATPase_C_sf"/>
</dbReference>
<feature type="domain" description="Histidine kinase" evidence="10">
    <location>
        <begin position="483"/>
        <end position="683"/>
    </location>
</feature>
<dbReference type="RefSeq" id="WP_078981424.1">
    <property type="nucleotide sequence ID" value="NZ_MWQN01000003.1"/>
</dbReference>
<dbReference type="Proteomes" id="UP000190037">
    <property type="component" value="Unassembled WGS sequence"/>
</dbReference>
<evidence type="ECO:0000256" key="4">
    <source>
        <dbReference type="ARBA" id="ARBA00022692"/>
    </source>
</evidence>
<dbReference type="InterPro" id="IPR003594">
    <property type="entry name" value="HATPase_dom"/>
</dbReference>
<evidence type="ECO:0000256" key="2">
    <source>
        <dbReference type="ARBA" id="ARBA00022475"/>
    </source>
</evidence>
<dbReference type="PANTHER" id="PTHR24421:SF37">
    <property type="entry name" value="SENSOR HISTIDINE KINASE NARS"/>
    <property type="match status" value="1"/>
</dbReference>
<dbReference type="SUPFAM" id="SSF55874">
    <property type="entry name" value="ATPase domain of HSP90 chaperone/DNA topoisomerase II/histidine kinase"/>
    <property type="match status" value="1"/>
</dbReference>
<feature type="transmembrane region" description="Helical" evidence="9">
    <location>
        <begin position="15"/>
        <end position="35"/>
    </location>
</feature>
<keyword evidence="8 9" id="KW-0472">Membrane</keyword>
<dbReference type="Pfam" id="PF02518">
    <property type="entry name" value="HATPase_c"/>
    <property type="match status" value="1"/>
</dbReference>
<evidence type="ECO:0000256" key="3">
    <source>
        <dbReference type="ARBA" id="ARBA00022679"/>
    </source>
</evidence>
<dbReference type="InterPro" id="IPR005467">
    <property type="entry name" value="His_kinase_dom"/>
</dbReference>
<feature type="transmembrane region" description="Helical" evidence="9">
    <location>
        <begin position="141"/>
        <end position="158"/>
    </location>
</feature>
<evidence type="ECO:0000256" key="8">
    <source>
        <dbReference type="ARBA" id="ARBA00023136"/>
    </source>
</evidence>
<comment type="subcellular location">
    <subcellularLocation>
        <location evidence="1">Cell membrane</location>
        <topology evidence="1">Multi-pass membrane protein</topology>
    </subcellularLocation>
</comment>
<keyword evidence="4 9" id="KW-0812">Transmembrane</keyword>
<feature type="transmembrane region" description="Helical" evidence="9">
    <location>
        <begin position="310"/>
        <end position="330"/>
    </location>
</feature>
<organism evidence="11 12">
    <name type="scientific">Embleya scabrispora</name>
    <dbReference type="NCBI Taxonomy" id="159449"/>
    <lineage>
        <taxon>Bacteria</taxon>
        <taxon>Bacillati</taxon>
        <taxon>Actinomycetota</taxon>
        <taxon>Actinomycetes</taxon>
        <taxon>Kitasatosporales</taxon>
        <taxon>Streptomycetaceae</taxon>
        <taxon>Embleya</taxon>
    </lineage>
</organism>
<dbReference type="PROSITE" id="PS50109">
    <property type="entry name" value="HIS_KIN"/>
    <property type="match status" value="1"/>
</dbReference>
<feature type="transmembrane region" description="Helical" evidence="9">
    <location>
        <begin position="248"/>
        <end position="268"/>
    </location>
</feature>
<keyword evidence="6 9" id="KW-1133">Transmembrane helix</keyword>
<dbReference type="Gene3D" id="1.20.5.1930">
    <property type="match status" value="1"/>
</dbReference>
<dbReference type="Pfam" id="PF07730">
    <property type="entry name" value="HisKA_3"/>
    <property type="match status" value="1"/>
</dbReference>
<dbReference type="OrthoDB" id="227596at2"/>
<feature type="transmembrane region" description="Helical" evidence="9">
    <location>
        <begin position="280"/>
        <end position="304"/>
    </location>
</feature>
<keyword evidence="12" id="KW-1185">Reference proteome</keyword>
<dbReference type="PANTHER" id="PTHR24421">
    <property type="entry name" value="NITRATE/NITRITE SENSOR PROTEIN NARX-RELATED"/>
    <property type="match status" value="1"/>
</dbReference>
<accession>A0A1T3NN39</accession>
<feature type="transmembrane region" description="Helical" evidence="9">
    <location>
        <begin position="220"/>
        <end position="242"/>
    </location>
</feature>
<evidence type="ECO:0000256" key="5">
    <source>
        <dbReference type="ARBA" id="ARBA00022777"/>
    </source>
</evidence>
<dbReference type="Gene3D" id="3.30.450.40">
    <property type="match status" value="1"/>
</dbReference>
<dbReference type="GO" id="GO:0000155">
    <property type="term" value="F:phosphorelay sensor kinase activity"/>
    <property type="evidence" value="ECO:0007669"/>
    <property type="project" value="InterPro"/>
</dbReference>
<dbReference type="InterPro" id="IPR050482">
    <property type="entry name" value="Sensor_HK_TwoCompSys"/>
</dbReference>
<dbReference type="Gene3D" id="3.30.565.10">
    <property type="entry name" value="Histidine kinase-like ATPase, C-terminal domain"/>
    <property type="match status" value="1"/>
</dbReference>
<feature type="transmembrane region" description="Helical" evidence="9">
    <location>
        <begin position="47"/>
        <end position="67"/>
    </location>
</feature>
<evidence type="ECO:0000259" key="10">
    <source>
        <dbReference type="PROSITE" id="PS50109"/>
    </source>
</evidence>